<evidence type="ECO:0000313" key="1">
    <source>
        <dbReference type="EMBL" id="KAK5819497.1"/>
    </source>
</evidence>
<protein>
    <submittedName>
        <fullName evidence="1">Uncharacterized protein</fullName>
    </submittedName>
</protein>
<sequence length="70" mass="8141">MSNWAKFFKDDPPTIKEGEVDDVTAFATIEAWENSNFLCQNYILNGFSDALYKVYNVKKTAKELWISLDR</sequence>
<name>A0ABR0PE52_GOSAR</name>
<reference evidence="1 2" key="1">
    <citation type="submission" date="2023-03" db="EMBL/GenBank/DDBJ databases">
        <title>WGS of Gossypium arboreum.</title>
        <authorList>
            <person name="Yu D."/>
        </authorList>
    </citation>
    <scope>NUCLEOTIDE SEQUENCE [LARGE SCALE GENOMIC DNA]</scope>
    <source>
        <tissue evidence="1">Leaf</tissue>
    </source>
</reference>
<proteinExistence type="predicted"/>
<accession>A0ABR0PE52</accession>
<evidence type="ECO:0000313" key="2">
    <source>
        <dbReference type="Proteomes" id="UP001358586"/>
    </source>
</evidence>
<comment type="caution">
    <text evidence="1">The sequence shown here is derived from an EMBL/GenBank/DDBJ whole genome shotgun (WGS) entry which is preliminary data.</text>
</comment>
<keyword evidence="2" id="KW-1185">Reference proteome</keyword>
<dbReference type="Proteomes" id="UP001358586">
    <property type="component" value="Chromosome 7"/>
</dbReference>
<dbReference type="EMBL" id="JARKNE010000007">
    <property type="protein sequence ID" value="KAK5819497.1"/>
    <property type="molecule type" value="Genomic_DNA"/>
</dbReference>
<gene>
    <name evidence="1" type="ORF">PVK06_024500</name>
</gene>
<organism evidence="1 2">
    <name type="scientific">Gossypium arboreum</name>
    <name type="common">Tree cotton</name>
    <name type="synonym">Gossypium nanking</name>
    <dbReference type="NCBI Taxonomy" id="29729"/>
    <lineage>
        <taxon>Eukaryota</taxon>
        <taxon>Viridiplantae</taxon>
        <taxon>Streptophyta</taxon>
        <taxon>Embryophyta</taxon>
        <taxon>Tracheophyta</taxon>
        <taxon>Spermatophyta</taxon>
        <taxon>Magnoliopsida</taxon>
        <taxon>eudicotyledons</taxon>
        <taxon>Gunneridae</taxon>
        <taxon>Pentapetalae</taxon>
        <taxon>rosids</taxon>
        <taxon>malvids</taxon>
        <taxon>Malvales</taxon>
        <taxon>Malvaceae</taxon>
        <taxon>Malvoideae</taxon>
        <taxon>Gossypium</taxon>
    </lineage>
</organism>